<feature type="compositionally biased region" description="Basic and acidic residues" evidence="1">
    <location>
        <begin position="168"/>
        <end position="181"/>
    </location>
</feature>
<accession>A0A167JIE0</accession>
<gene>
    <name evidence="2" type="ORF">CALVIDRAFT_245840</name>
</gene>
<organism evidence="2 3">
    <name type="scientific">Calocera viscosa (strain TUFC12733)</name>
    <dbReference type="NCBI Taxonomy" id="1330018"/>
    <lineage>
        <taxon>Eukaryota</taxon>
        <taxon>Fungi</taxon>
        <taxon>Dikarya</taxon>
        <taxon>Basidiomycota</taxon>
        <taxon>Agaricomycotina</taxon>
        <taxon>Dacrymycetes</taxon>
        <taxon>Dacrymycetales</taxon>
        <taxon>Dacrymycetaceae</taxon>
        <taxon>Calocera</taxon>
    </lineage>
</organism>
<evidence type="ECO:0000313" key="2">
    <source>
        <dbReference type="EMBL" id="KZO93625.1"/>
    </source>
</evidence>
<keyword evidence="3" id="KW-1185">Reference proteome</keyword>
<feature type="region of interest" description="Disordered" evidence="1">
    <location>
        <begin position="162"/>
        <end position="181"/>
    </location>
</feature>
<proteinExistence type="predicted"/>
<name>A0A167JIE0_CALVF</name>
<reference evidence="2 3" key="1">
    <citation type="journal article" date="2016" name="Mol. Biol. Evol.">
        <title>Comparative Genomics of Early-Diverging Mushroom-Forming Fungi Provides Insights into the Origins of Lignocellulose Decay Capabilities.</title>
        <authorList>
            <person name="Nagy L.G."/>
            <person name="Riley R."/>
            <person name="Tritt A."/>
            <person name="Adam C."/>
            <person name="Daum C."/>
            <person name="Floudas D."/>
            <person name="Sun H."/>
            <person name="Yadav J.S."/>
            <person name="Pangilinan J."/>
            <person name="Larsson K.H."/>
            <person name="Matsuura K."/>
            <person name="Barry K."/>
            <person name="Labutti K."/>
            <person name="Kuo R."/>
            <person name="Ohm R.A."/>
            <person name="Bhattacharya S.S."/>
            <person name="Shirouzu T."/>
            <person name="Yoshinaga Y."/>
            <person name="Martin F.M."/>
            <person name="Grigoriev I.V."/>
            <person name="Hibbett D.S."/>
        </authorList>
    </citation>
    <scope>NUCLEOTIDE SEQUENCE [LARGE SCALE GENOMIC DNA]</scope>
    <source>
        <strain evidence="2 3">TUFC12733</strain>
    </source>
</reference>
<dbReference type="EMBL" id="KV417300">
    <property type="protein sequence ID" value="KZO93625.1"/>
    <property type="molecule type" value="Genomic_DNA"/>
</dbReference>
<evidence type="ECO:0000256" key="1">
    <source>
        <dbReference type="SAM" id="MobiDB-lite"/>
    </source>
</evidence>
<dbReference type="Proteomes" id="UP000076738">
    <property type="component" value="Unassembled WGS sequence"/>
</dbReference>
<evidence type="ECO:0000313" key="3">
    <source>
        <dbReference type="Proteomes" id="UP000076738"/>
    </source>
</evidence>
<protein>
    <submittedName>
        <fullName evidence="2">Uncharacterized protein</fullName>
    </submittedName>
</protein>
<dbReference type="AlphaFoldDB" id="A0A167JIE0"/>
<sequence length="181" mass="20273">MKRSGFSFPIFTLPLQPCHLNRVGSTLHVRASDLCLRPSAPTPKPGDAICRMGIRRKVLSPEPWPSQKVFVQTYAVMRSLACARLVLFMSIHTHLPRIVGRCGAHGSGDAGLVEAIHDLWREVVKETMRDGENMYFSRNLKRDDFLPSAYICSIPLRHPSSTGYSRDAAQRKLTQAEEVKG</sequence>